<dbReference type="SUPFAM" id="SSF51695">
    <property type="entry name" value="PLC-like phosphodiesterases"/>
    <property type="match status" value="1"/>
</dbReference>
<dbReference type="InterPro" id="IPR030395">
    <property type="entry name" value="GP_PDE_dom"/>
</dbReference>
<dbReference type="InterPro" id="IPR017946">
    <property type="entry name" value="PLC-like_Pdiesterase_TIM-brl"/>
</dbReference>
<evidence type="ECO:0000259" key="1">
    <source>
        <dbReference type="Pfam" id="PF03009"/>
    </source>
</evidence>
<proteinExistence type="predicted"/>
<name>A0A918J1M2_9ACTN</name>
<dbReference type="Pfam" id="PF03009">
    <property type="entry name" value="GDPD"/>
    <property type="match status" value="1"/>
</dbReference>
<feature type="domain" description="GP-PDE" evidence="1">
    <location>
        <begin position="13"/>
        <end position="137"/>
    </location>
</feature>
<dbReference type="GO" id="GO:0008081">
    <property type="term" value="F:phosphoric diester hydrolase activity"/>
    <property type="evidence" value="ECO:0007669"/>
    <property type="project" value="InterPro"/>
</dbReference>
<dbReference type="Proteomes" id="UP000620224">
    <property type="component" value="Unassembled WGS sequence"/>
</dbReference>
<accession>A0A918J1M2</accession>
<evidence type="ECO:0000313" key="3">
    <source>
        <dbReference type="Proteomes" id="UP000620224"/>
    </source>
</evidence>
<reference evidence="2" key="2">
    <citation type="submission" date="2020-09" db="EMBL/GenBank/DDBJ databases">
        <authorList>
            <person name="Sun Q."/>
            <person name="Ohkuma M."/>
        </authorList>
    </citation>
    <scope>NUCLEOTIDE SEQUENCE</scope>
    <source>
        <strain evidence="2">JCM 4490</strain>
    </source>
</reference>
<gene>
    <name evidence="2" type="ORF">GCM10010503_18910</name>
</gene>
<dbReference type="Gene3D" id="3.20.20.190">
    <property type="entry name" value="Phosphatidylinositol (PI) phosphodiesterase"/>
    <property type="match status" value="1"/>
</dbReference>
<evidence type="ECO:0000313" key="2">
    <source>
        <dbReference type="EMBL" id="GGW42662.1"/>
    </source>
</evidence>
<dbReference type="AlphaFoldDB" id="A0A918J1M2"/>
<dbReference type="PANTHER" id="PTHR46211:SF1">
    <property type="entry name" value="GLYCEROPHOSPHODIESTER PHOSPHODIESTERASE, CYTOPLASMIC"/>
    <property type="match status" value="1"/>
</dbReference>
<dbReference type="PANTHER" id="PTHR46211">
    <property type="entry name" value="GLYCEROPHOSPHORYL DIESTER PHOSPHODIESTERASE"/>
    <property type="match status" value="1"/>
</dbReference>
<protein>
    <recommendedName>
        <fullName evidence="1">GP-PDE domain-containing protein</fullName>
    </recommendedName>
</protein>
<dbReference type="RefSeq" id="WP_190014687.1">
    <property type="nucleotide sequence ID" value="NZ_BMUE01000003.1"/>
</dbReference>
<comment type="caution">
    <text evidence="2">The sequence shown here is derived from an EMBL/GenBank/DDBJ whole genome shotgun (WGS) entry which is preliminary data.</text>
</comment>
<sequence>MRIAAIGGNALHAPAHTRTALTSAYVQGADILVFDVAVTADGHVVPGSDLGLPRQADSTASVGELTLTRLRALDLSATFRPRGSPDFRYRPEGHAPVRVEALDDLLDALPDEVTYVVRVSTGGKDTVAAVTEIFTRRAATARLVVAASDPELLRHARGLDLDVGTALTGPAPAGPGAGPDPGLLDRALQDGALDLVLCGIDDLIGADGRPTGLGLRLGEAARSSDVRLGVLVLPRADRGHDDYALAAAQPYTWAVATESTFDTAEALRPGTRRLDETFAGTHIDTSRFALGYAKANPHCHVFQDDGIHIRITPYPGDPQPPPPADPVERRLAELEERTWYALGDWPFYSGGGLGVTHGLRGDFAAEVLVESAVAAQATMCEMAAVNADPGTHHPPYDDDGSPWFPRTFRDKDAFYDPHGAPPFVGAEHDEDDGYRINWNLGTLYDTNQYGPPVGDGRVLAARLRLERRGAYFAAYTRNDVDAHDWVCVGTVRNDSMNETVHLRCSGKRWRQEDPADATRYMPIPANEFVFRDLRVTCYF</sequence>
<reference evidence="2" key="1">
    <citation type="journal article" date="2014" name="Int. J. Syst. Evol. Microbiol.">
        <title>Complete genome sequence of Corynebacterium casei LMG S-19264T (=DSM 44701T), isolated from a smear-ripened cheese.</title>
        <authorList>
            <consortium name="US DOE Joint Genome Institute (JGI-PGF)"/>
            <person name="Walter F."/>
            <person name="Albersmeier A."/>
            <person name="Kalinowski J."/>
            <person name="Ruckert C."/>
        </authorList>
    </citation>
    <scope>NUCLEOTIDE SEQUENCE</scope>
    <source>
        <strain evidence="2">JCM 4490</strain>
    </source>
</reference>
<dbReference type="GO" id="GO:0006629">
    <property type="term" value="P:lipid metabolic process"/>
    <property type="evidence" value="ECO:0007669"/>
    <property type="project" value="InterPro"/>
</dbReference>
<dbReference type="EMBL" id="BMUE01000003">
    <property type="protein sequence ID" value="GGW42662.1"/>
    <property type="molecule type" value="Genomic_DNA"/>
</dbReference>
<organism evidence="2 3">
    <name type="scientific">Streptomyces lucensis JCM 4490</name>
    <dbReference type="NCBI Taxonomy" id="1306176"/>
    <lineage>
        <taxon>Bacteria</taxon>
        <taxon>Bacillati</taxon>
        <taxon>Actinomycetota</taxon>
        <taxon>Actinomycetes</taxon>
        <taxon>Kitasatosporales</taxon>
        <taxon>Streptomycetaceae</taxon>
        <taxon>Streptomyces</taxon>
    </lineage>
</organism>
<keyword evidence="3" id="KW-1185">Reference proteome</keyword>